<comment type="caution">
    <text evidence="3">The sequence shown here is derived from an EMBL/GenBank/DDBJ whole genome shotgun (WGS) entry which is preliminary data.</text>
</comment>
<protein>
    <submittedName>
        <fullName evidence="3">Uncharacterized protein</fullName>
    </submittedName>
</protein>
<evidence type="ECO:0000256" key="2">
    <source>
        <dbReference type="SAM" id="SignalP"/>
    </source>
</evidence>
<reference evidence="4" key="1">
    <citation type="journal article" date="2020" name="MBio">
        <title>Horizontal gene transfer to a defensive symbiont with a reduced genome amongst a multipartite beetle microbiome.</title>
        <authorList>
            <person name="Waterworth S.C."/>
            <person name="Florez L.V."/>
            <person name="Rees E.R."/>
            <person name="Hertweck C."/>
            <person name="Kaltenpoth M."/>
            <person name="Kwan J.C."/>
        </authorList>
    </citation>
    <scope>NUCLEOTIDE SEQUENCE [LARGE SCALE GENOMIC DNA]</scope>
</reference>
<evidence type="ECO:0000313" key="3">
    <source>
        <dbReference type="EMBL" id="KAF1046260.1"/>
    </source>
</evidence>
<accession>A0A7V8FYX2</accession>
<gene>
    <name evidence="3" type="ORF">GAK35_01099</name>
</gene>
<name>A0A7V8FYX2_9BURK</name>
<proteinExistence type="predicted"/>
<feature type="signal peptide" evidence="2">
    <location>
        <begin position="1"/>
        <end position="21"/>
    </location>
</feature>
<keyword evidence="2" id="KW-0732">Signal</keyword>
<evidence type="ECO:0000313" key="4">
    <source>
        <dbReference type="Proteomes" id="UP000462435"/>
    </source>
</evidence>
<feature type="region of interest" description="Disordered" evidence="1">
    <location>
        <begin position="59"/>
        <end position="89"/>
    </location>
</feature>
<evidence type="ECO:0000256" key="1">
    <source>
        <dbReference type="SAM" id="MobiDB-lite"/>
    </source>
</evidence>
<sequence>MKKTINLAVAAALLLSQSAWVPQVLAAKSSLSISAVVTGQCRIRVAENDLGYRIECSGGAPHPQIQTSSGMDSPPHPTTAPRACVSQEN</sequence>
<dbReference type="EMBL" id="WNDX01000022">
    <property type="protein sequence ID" value="KAF1046260.1"/>
    <property type="molecule type" value="Genomic_DNA"/>
</dbReference>
<organism evidence="3 4">
    <name type="scientific">Herbaspirillum frisingense</name>
    <dbReference type="NCBI Taxonomy" id="92645"/>
    <lineage>
        <taxon>Bacteria</taxon>
        <taxon>Pseudomonadati</taxon>
        <taxon>Pseudomonadota</taxon>
        <taxon>Betaproteobacteria</taxon>
        <taxon>Burkholderiales</taxon>
        <taxon>Oxalobacteraceae</taxon>
        <taxon>Herbaspirillum</taxon>
    </lineage>
</organism>
<dbReference type="Proteomes" id="UP000462435">
    <property type="component" value="Unassembled WGS sequence"/>
</dbReference>
<dbReference type="AlphaFoldDB" id="A0A7V8FYX2"/>
<feature type="chain" id="PRO_5030633843" evidence="2">
    <location>
        <begin position="22"/>
        <end position="89"/>
    </location>
</feature>